<evidence type="ECO:0008006" key="3">
    <source>
        <dbReference type="Google" id="ProtNLM"/>
    </source>
</evidence>
<dbReference type="GO" id="GO:0005771">
    <property type="term" value="C:multivesicular body"/>
    <property type="evidence" value="ECO:0007669"/>
    <property type="project" value="TreeGrafter"/>
</dbReference>
<accession>A0A7S2FJR9</accession>
<dbReference type="PANTHER" id="PTHR22761">
    <property type="entry name" value="CHARGED MULTIVESICULAR BODY PROTEIN"/>
    <property type="match status" value="1"/>
</dbReference>
<name>A0A7S2FJR9_9STRA</name>
<reference evidence="2" key="1">
    <citation type="submission" date="2021-01" db="EMBL/GenBank/DDBJ databases">
        <authorList>
            <person name="Corre E."/>
            <person name="Pelletier E."/>
            <person name="Niang G."/>
            <person name="Scheremetjew M."/>
            <person name="Finn R."/>
            <person name="Kale V."/>
            <person name="Holt S."/>
            <person name="Cochrane G."/>
            <person name="Meng A."/>
            <person name="Brown T."/>
            <person name="Cohen L."/>
        </authorList>
    </citation>
    <scope>NUCLEOTIDE SEQUENCE</scope>
    <source>
        <strain evidence="2">CCMP1381</strain>
    </source>
</reference>
<dbReference type="GO" id="GO:0006900">
    <property type="term" value="P:vesicle budding from membrane"/>
    <property type="evidence" value="ECO:0007669"/>
    <property type="project" value="TreeGrafter"/>
</dbReference>
<feature type="region of interest" description="Disordered" evidence="1">
    <location>
        <begin position="118"/>
        <end position="171"/>
    </location>
</feature>
<dbReference type="InterPro" id="IPR005024">
    <property type="entry name" value="Snf7_fam"/>
</dbReference>
<protein>
    <recommendedName>
        <fullName evidence="3">Charged multivesicular body protein 7</fullName>
    </recommendedName>
</protein>
<dbReference type="AlphaFoldDB" id="A0A7S2FJR9"/>
<dbReference type="EMBL" id="HBGS01014880">
    <property type="protein sequence ID" value="CAD9397205.1"/>
    <property type="molecule type" value="Transcribed_RNA"/>
</dbReference>
<dbReference type="GO" id="GO:0032511">
    <property type="term" value="P:late endosome to vacuole transport via multivesicular body sorting pathway"/>
    <property type="evidence" value="ECO:0007669"/>
    <property type="project" value="TreeGrafter"/>
</dbReference>
<evidence type="ECO:0000256" key="1">
    <source>
        <dbReference type="SAM" id="MobiDB-lite"/>
    </source>
</evidence>
<gene>
    <name evidence="2" type="ORF">DSPE1174_LOCUS7813</name>
</gene>
<sequence>MALQAKKINDLSEAKRHLRRAHAIERQYDQQLGQLDILEQAMDRLHSLAWNTQMVEAMAVAEQALKEGRANLSVDDAHRAREAMHDEMECADEITDALAASSISDDLDDDDLLAELDGWEEDDKSSARTATDQEQPLAENSKGIDQSSAAVSDHEEPLPLMSPAPRQAVIG</sequence>
<organism evidence="2">
    <name type="scientific">Octactis speculum</name>
    <dbReference type="NCBI Taxonomy" id="3111310"/>
    <lineage>
        <taxon>Eukaryota</taxon>
        <taxon>Sar</taxon>
        <taxon>Stramenopiles</taxon>
        <taxon>Ochrophyta</taxon>
        <taxon>Dictyochophyceae</taxon>
        <taxon>Dictyochales</taxon>
        <taxon>Dictyochaceae</taxon>
        <taxon>Octactis</taxon>
    </lineage>
</organism>
<evidence type="ECO:0000313" key="2">
    <source>
        <dbReference type="EMBL" id="CAD9397205.1"/>
    </source>
</evidence>
<dbReference type="Pfam" id="PF03357">
    <property type="entry name" value="Snf7"/>
    <property type="match status" value="1"/>
</dbReference>
<proteinExistence type="predicted"/>